<proteinExistence type="predicted"/>
<keyword evidence="1" id="KW-0812">Transmembrane</keyword>
<reference evidence="2" key="2">
    <citation type="submission" date="2020-05" db="UniProtKB">
        <authorList>
            <consortium name="EnsemblMetazoa"/>
        </authorList>
    </citation>
    <scope>IDENTIFICATION</scope>
    <source>
        <strain evidence="2">IAEA</strain>
    </source>
</reference>
<feature type="transmembrane region" description="Helical" evidence="1">
    <location>
        <begin position="12"/>
        <end position="32"/>
    </location>
</feature>
<accession>A0A1A9Z3H7</accession>
<protein>
    <recommendedName>
        <fullName evidence="4">Transmembrane protein</fullName>
    </recommendedName>
</protein>
<keyword evidence="1" id="KW-0472">Membrane</keyword>
<evidence type="ECO:0000256" key="1">
    <source>
        <dbReference type="SAM" id="Phobius"/>
    </source>
</evidence>
<evidence type="ECO:0000313" key="2">
    <source>
        <dbReference type="EnsemblMetazoa" id="GPAI002785-PA"/>
    </source>
</evidence>
<reference evidence="3" key="1">
    <citation type="submission" date="2014-03" db="EMBL/GenBank/DDBJ databases">
        <authorList>
            <person name="Aksoy S."/>
            <person name="Warren W."/>
            <person name="Wilson R.K."/>
        </authorList>
    </citation>
    <scope>NUCLEOTIDE SEQUENCE [LARGE SCALE GENOMIC DNA]</scope>
    <source>
        <strain evidence="3">IAEA</strain>
    </source>
</reference>
<keyword evidence="3" id="KW-1185">Reference proteome</keyword>
<dbReference type="Proteomes" id="UP000092445">
    <property type="component" value="Unassembled WGS sequence"/>
</dbReference>
<dbReference type="EnsemblMetazoa" id="GPAI002785-RA">
    <property type="protein sequence ID" value="GPAI002785-PA"/>
    <property type="gene ID" value="GPAI002785"/>
</dbReference>
<dbReference type="AlphaFoldDB" id="A0A1A9Z3H7"/>
<name>A0A1A9Z3H7_GLOPL</name>
<keyword evidence="1" id="KW-1133">Transmembrane helix</keyword>
<evidence type="ECO:0008006" key="4">
    <source>
        <dbReference type="Google" id="ProtNLM"/>
    </source>
</evidence>
<dbReference type="VEuPathDB" id="VectorBase:GPAI002785"/>
<sequence>MARFLILLRQRLLRSAACFIVTSFFVGLALGVNVQRLVSMQAINECITGTVSECLLIYTGQVSAQLQMYVDGSKTTTFEFFFDNVFIASSDISENPLQLLK</sequence>
<organism evidence="2 3">
    <name type="scientific">Glossina pallidipes</name>
    <name type="common">Tsetse fly</name>
    <dbReference type="NCBI Taxonomy" id="7398"/>
    <lineage>
        <taxon>Eukaryota</taxon>
        <taxon>Metazoa</taxon>
        <taxon>Ecdysozoa</taxon>
        <taxon>Arthropoda</taxon>
        <taxon>Hexapoda</taxon>
        <taxon>Insecta</taxon>
        <taxon>Pterygota</taxon>
        <taxon>Neoptera</taxon>
        <taxon>Endopterygota</taxon>
        <taxon>Diptera</taxon>
        <taxon>Brachycera</taxon>
        <taxon>Muscomorpha</taxon>
        <taxon>Hippoboscoidea</taxon>
        <taxon>Glossinidae</taxon>
        <taxon>Glossina</taxon>
    </lineage>
</organism>
<evidence type="ECO:0000313" key="3">
    <source>
        <dbReference type="Proteomes" id="UP000092445"/>
    </source>
</evidence>